<feature type="domain" description="Ras-GEF" evidence="4">
    <location>
        <begin position="995"/>
        <end position="1233"/>
    </location>
</feature>
<feature type="region of interest" description="Disordered" evidence="3">
    <location>
        <begin position="318"/>
        <end position="351"/>
    </location>
</feature>
<dbReference type="PROSITE" id="PS50009">
    <property type="entry name" value="RASGEF_CAT"/>
    <property type="match status" value="1"/>
</dbReference>
<dbReference type="Pfam" id="PF00618">
    <property type="entry name" value="RasGEF_N"/>
    <property type="match status" value="1"/>
</dbReference>
<feature type="compositionally biased region" description="Pro residues" evidence="3">
    <location>
        <begin position="487"/>
        <end position="496"/>
    </location>
</feature>
<evidence type="ECO:0000256" key="2">
    <source>
        <dbReference type="PROSITE-ProRule" id="PRU00168"/>
    </source>
</evidence>
<feature type="compositionally biased region" description="Low complexity" evidence="3">
    <location>
        <begin position="331"/>
        <end position="349"/>
    </location>
</feature>
<dbReference type="CDD" id="cd06224">
    <property type="entry name" value="REM"/>
    <property type="match status" value="1"/>
</dbReference>
<dbReference type="SUPFAM" id="SSF48366">
    <property type="entry name" value="Ras GEF"/>
    <property type="match status" value="1"/>
</dbReference>
<dbReference type="InterPro" id="IPR008937">
    <property type="entry name" value="Ras-like_GEF"/>
</dbReference>
<organism evidence="6 7">
    <name type="scientific">Geranomyces variabilis</name>
    <dbReference type="NCBI Taxonomy" id="109894"/>
    <lineage>
        <taxon>Eukaryota</taxon>
        <taxon>Fungi</taxon>
        <taxon>Fungi incertae sedis</taxon>
        <taxon>Chytridiomycota</taxon>
        <taxon>Chytridiomycota incertae sedis</taxon>
        <taxon>Chytridiomycetes</taxon>
        <taxon>Spizellomycetales</taxon>
        <taxon>Powellomycetaceae</taxon>
        <taxon>Geranomyces</taxon>
    </lineage>
</organism>
<feature type="compositionally biased region" description="Polar residues" evidence="3">
    <location>
        <begin position="468"/>
        <end position="481"/>
    </location>
</feature>
<accession>A0AAD5TQH6</accession>
<feature type="region of interest" description="Disordered" evidence="3">
    <location>
        <begin position="658"/>
        <end position="685"/>
    </location>
</feature>
<dbReference type="GO" id="GO:0007265">
    <property type="term" value="P:Ras protein signal transduction"/>
    <property type="evidence" value="ECO:0007669"/>
    <property type="project" value="TreeGrafter"/>
</dbReference>
<feature type="region of interest" description="Disordered" evidence="3">
    <location>
        <begin position="527"/>
        <end position="615"/>
    </location>
</feature>
<evidence type="ECO:0000313" key="6">
    <source>
        <dbReference type="EMBL" id="KAJ3184167.1"/>
    </source>
</evidence>
<dbReference type="Proteomes" id="UP001212152">
    <property type="component" value="Unassembled WGS sequence"/>
</dbReference>
<dbReference type="PROSITE" id="PS50212">
    <property type="entry name" value="RASGEF_NTER"/>
    <property type="match status" value="1"/>
</dbReference>
<dbReference type="InterPro" id="IPR000651">
    <property type="entry name" value="Ras-like_Gua-exchang_fac_N"/>
</dbReference>
<evidence type="ECO:0000259" key="5">
    <source>
        <dbReference type="PROSITE" id="PS50212"/>
    </source>
</evidence>
<dbReference type="InterPro" id="IPR023578">
    <property type="entry name" value="Ras_GEF_dom_sf"/>
</dbReference>
<gene>
    <name evidence="6" type="ORF">HDU87_005013</name>
</gene>
<dbReference type="PANTHER" id="PTHR23113">
    <property type="entry name" value="GUANINE NUCLEOTIDE EXCHANGE FACTOR"/>
    <property type="match status" value="1"/>
</dbReference>
<dbReference type="PANTHER" id="PTHR23113:SF327">
    <property type="entry name" value="EXCHANGE PROTEIN DIRECTLY ACTIVATED BY CAMP, ISOFORM E"/>
    <property type="match status" value="1"/>
</dbReference>
<evidence type="ECO:0000313" key="7">
    <source>
        <dbReference type="Proteomes" id="UP001212152"/>
    </source>
</evidence>
<dbReference type="SMART" id="SM00229">
    <property type="entry name" value="RasGEFN"/>
    <property type="match status" value="1"/>
</dbReference>
<feature type="compositionally biased region" description="Polar residues" evidence="3">
    <location>
        <begin position="370"/>
        <end position="403"/>
    </location>
</feature>
<dbReference type="SMART" id="SM00147">
    <property type="entry name" value="RasGEF"/>
    <property type="match status" value="1"/>
</dbReference>
<feature type="compositionally biased region" description="Low complexity" evidence="3">
    <location>
        <begin position="660"/>
        <end position="677"/>
    </location>
</feature>
<dbReference type="Gene3D" id="1.10.840.10">
    <property type="entry name" value="Ras guanine-nucleotide exchange factors catalytic domain"/>
    <property type="match status" value="1"/>
</dbReference>
<comment type="caution">
    <text evidence="6">The sequence shown here is derived from an EMBL/GenBank/DDBJ whole genome shotgun (WGS) entry which is preliminary data.</text>
</comment>
<sequence length="1350" mass="145554">MSHSRQRSTDVGAAVSDAADLIATLPLESQLGLVEMLMRKLAASSSRSVAKPAAAPLVAVGTATGTLKRVMRTPAGPVPPNPWDNVTVALDRARADFERQAAGRPLPGSLTAVLRLPDEVLPIATILNDLRAARGARLFGELDAVLGITLSRRRDPLAAIQEAVLSILMHAPIVLVSSSAFTPTVQKIPGAEDEDDSHSPLARVLTASSSLAALIEAMVLRHNDHILASLNDQRGLEDYQRISEGVWEATSGILKDVKRLKEGMPAGASWSQAQYLYAHFIQVATQFAAALVDYVAFADTALPELSYAACDPDIPPVTVTLSPPETPPVEPSAIEAAAPSSDSAAVSVSGDRTLKQKSLGARLMHRLSQLTETARRSSTYSNSSDGSMSETSQPTRFSRQSDATYDFTEVSGSNNLSVGIGRRPSSFDIPHRSVDTVNSSSLSPPSAHLNVGRSSLDALRPRLADITSVNYPNTHNRSAGGTSPAPADRPPMPPIQPRRTSQATPPTLPEISRGHYKAAEWLLEISEFESSPDRPPSVRDSSLDFGTRSSFDASERAVSPARSARGRGGIGDFQPPLPRILTQSPPPARPRTPSAGRQSRGHSRKPSNSSMSSAKVRLLQAESWKIKLPTDPGEGYGLRDTDRWSRMMDNIINGEEEGFEPAPEQESPSSQSAAPSPHLLSPEVASSRTPITEAGAAAVPTSADNVFESLRHLAPRSLQRVPMYDSTGRRIGVLDHGRFVTGGSASDDDNASVAAQLSHSDGAAKATAVASTEFITVHKNLLRLSRDGSDVLVMEKVGGKLQIVAGTVEKLVARLADEGAQDPEFVDVFLTCHPFFIPSRDLLACLVARFRVRPAPDDERQDESAVGNNAQQDEASAAAWAAVAGIRTKVVGVLARWVKLRFEDFEADPLLHAGLNAFLAEIDNEEVPAAGTAAARFLPLRNETDRVRRVATVQAMSICSRARLAPFGGPRSRVCPFPMEVGGLLSEGSPLLEFEARQLARYLTVADARAFRSVTLWDFVGKLKAGGAVVEETGRMGRIDAFARRSDMIRNWIALELTTLSPRKPRRKLLEKLILTAHYARAHGNFHTPLFILLALTSPPVRRLKRTWDAVPAPVMEKLRTLERLLDLGENMKELRRQVKAVEAGGGGFVMFLPVFMKDATFVVEGNKEFVERTEVVRGFGNEGMADDAVGESDDVGSHLDDKNDPTITDLVPRASPPAPLVNFDKYRKLTGDLRRHMDAAARYAWGIHLHLPLPNGVPASTVVPSAAAPNASTLVLAVDPANPDYSNVGMHPVTVQLPPQADEMFERDLKEVVERRLAWCADEALGGREGAWMRVAMDCAARCAGEDES</sequence>
<proteinExistence type="predicted"/>
<evidence type="ECO:0000256" key="3">
    <source>
        <dbReference type="SAM" id="MobiDB-lite"/>
    </source>
</evidence>
<name>A0AAD5TQH6_9FUNG</name>
<feature type="domain" description="N-terminal Ras-GEF" evidence="5">
    <location>
        <begin position="799"/>
        <end position="942"/>
    </location>
</feature>
<dbReference type="InterPro" id="IPR036964">
    <property type="entry name" value="RASGEF_cat_dom_sf"/>
</dbReference>
<dbReference type="EMBL" id="JADGJQ010000004">
    <property type="protein sequence ID" value="KAJ3184167.1"/>
    <property type="molecule type" value="Genomic_DNA"/>
</dbReference>
<evidence type="ECO:0000256" key="1">
    <source>
        <dbReference type="ARBA" id="ARBA00022658"/>
    </source>
</evidence>
<feature type="region of interest" description="Disordered" evidence="3">
    <location>
        <begin position="468"/>
        <end position="510"/>
    </location>
</feature>
<feature type="compositionally biased region" description="Polar residues" evidence="3">
    <location>
        <begin position="435"/>
        <end position="444"/>
    </location>
</feature>
<protein>
    <submittedName>
        <fullName evidence="6">Uncharacterized protein</fullName>
    </submittedName>
</protein>
<evidence type="ECO:0000259" key="4">
    <source>
        <dbReference type="PROSITE" id="PS50009"/>
    </source>
</evidence>
<keyword evidence="7" id="KW-1185">Reference proteome</keyword>
<dbReference type="Pfam" id="PF00617">
    <property type="entry name" value="RasGEF"/>
    <property type="match status" value="1"/>
</dbReference>
<reference evidence="6" key="1">
    <citation type="submission" date="2020-05" db="EMBL/GenBank/DDBJ databases">
        <title>Phylogenomic resolution of chytrid fungi.</title>
        <authorList>
            <person name="Stajich J.E."/>
            <person name="Amses K."/>
            <person name="Simmons R."/>
            <person name="Seto K."/>
            <person name="Myers J."/>
            <person name="Bonds A."/>
            <person name="Quandt C.A."/>
            <person name="Barry K."/>
            <person name="Liu P."/>
            <person name="Grigoriev I."/>
            <person name="Longcore J.E."/>
            <person name="James T.Y."/>
        </authorList>
    </citation>
    <scope>NUCLEOTIDE SEQUENCE</scope>
    <source>
        <strain evidence="6">JEL0379</strain>
    </source>
</reference>
<dbReference type="GO" id="GO:0005085">
    <property type="term" value="F:guanyl-nucleotide exchange factor activity"/>
    <property type="evidence" value="ECO:0007669"/>
    <property type="project" value="UniProtKB-KW"/>
</dbReference>
<dbReference type="Gene3D" id="1.20.870.10">
    <property type="entry name" value="Son of sevenless (SoS) protein Chain: S domain 1"/>
    <property type="match status" value="1"/>
</dbReference>
<dbReference type="GO" id="GO:0005886">
    <property type="term" value="C:plasma membrane"/>
    <property type="evidence" value="ECO:0007669"/>
    <property type="project" value="TreeGrafter"/>
</dbReference>
<dbReference type="InterPro" id="IPR001895">
    <property type="entry name" value="RASGEF_cat_dom"/>
</dbReference>
<keyword evidence="1 2" id="KW-0344">Guanine-nucleotide releasing factor</keyword>
<feature type="region of interest" description="Disordered" evidence="3">
    <location>
        <begin position="370"/>
        <end position="450"/>
    </location>
</feature>